<reference evidence="1" key="1">
    <citation type="journal article" date="2014" name="Int. J. Syst. Evol. Microbiol.">
        <title>Complete genome sequence of Corynebacterium casei LMG S-19264T (=DSM 44701T), isolated from a smear-ripened cheese.</title>
        <authorList>
            <consortium name="US DOE Joint Genome Institute (JGI-PGF)"/>
            <person name="Walter F."/>
            <person name="Albersmeier A."/>
            <person name="Kalinowski J."/>
            <person name="Ruckert C."/>
        </authorList>
    </citation>
    <scope>NUCLEOTIDE SEQUENCE</scope>
    <source>
        <strain evidence="1">JCM 15325</strain>
    </source>
</reference>
<dbReference type="AlphaFoldDB" id="A0A917W376"/>
<dbReference type="Proteomes" id="UP000654670">
    <property type="component" value="Unassembled WGS sequence"/>
</dbReference>
<sequence>MFDVNSNTTRVVESVNPFLELTSDPPFDRMFGPDYNFMEKIQKLGQGNGPIPFTHFVTKLVEQATECPVV</sequence>
<name>A0A917W376_9BACL</name>
<proteinExistence type="predicted"/>
<reference evidence="1" key="2">
    <citation type="submission" date="2020-09" db="EMBL/GenBank/DDBJ databases">
        <authorList>
            <person name="Sun Q."/>
            <person name="Ohkuma M."/>
        </authorList>
    </citation>
    <scope>NUCLEOTIDE SEQUENCE</scope>
    <source>
        <strain evidence="1">JCM 15325</strain>
    </source>
</reference>
<protein>
    <submittedName>
        <fullName evidence="1">Uncharacterized protein</fullName>
    </submittedName>
</protein>
<keyword evidence="2" id="KW-1185">Reference proteome</keyword>
<organism evidence="1 2">
    <name type="scientific">Sporolactobacillus putidus</name>
    <dbReference type="NCBI Taxonomy" id="492735"/>
    <lineage>
        <taxon>Bacteria</taxon>
        <taxon>Bacillati</taxon>
        <taxon>Bacillota</taxon>
        <taxon>Bacilli</taxon>
        <taxon>Bacillales</taxon>
        <taxon>Sporolactobacillaceae</taxon>
        <taxon>Sporolactobacillus</taxon>
    </lineage>
</organism>
<accession>A0A917W376</accession>
<comment type="caution">
    <text evidence="1">The sequence shown here is derived from an EMBL/GenBank/DDBJ whole genome shotgun (WGS) entry which is preliminary data.</text>
</comment>
<evidence type="ECO:0000313" key="2">
    <source>
        <dbReference type="Proteomes" id="UP000654670"/>
    </source>
</evidence>
<evidence type="ECO:0000313" key="1">
    <source>
        <dbReference type="EMBL" id="GGL58328.1"/>
    </source>
</evidence>
<gene>
    <name evidence="1" type="ORF">GCM10007968_22890</name>
</gene>
<dbReference type="EMBL" id="BMOK01000010">
    <property type="protein sequence ID" value="GGL58328.1"/>
    <property type="molecule type" value="Genomic_DNA"/>
</dbReference>